<evidence type="ECO:0000256" key="1">
    <source>
        <dbReference type="SAM" id="Phobius"/>
    </source>
</evidence>
<evidence type="ECO:0008006" key="3">
    <source>
        <dbReference type="Google" id="ProtNLM"/>
    </source>
</evidence>
<feature type="transmembrane region" description="Helical" evidence="1">
    <location>
        <begin position="53"/>
        <end position="71"/>
    </location>
</feature>
<keyword evidence="1" id="KW-0812">Transmembrane</keyword>
<protein>
    <recommendedName>
        <fullName evidence="3">TRAP transporter small permease subunit</fullName>
    </recommendedName>
</protein>
<gene>
    <name evidence="2" type="ORF">RBB81_03910</name>
</gene>
<name>A0AAU7Z3J5_9BACT</name>
<reference evidence="2" key="2">
    <citation type="journal article" date="2024" name="Environ. Microbiol.">
        <title>Genome analysis and description of Tunturibacter gen. nov. expands the diversity of Terriglobia in tundra soils.</title>
        <authorList>
            <person name="Messyasz A."/>
            <person name="Mannisto M.K."/>
            <person name="Kerkhof L.J."/>
            <person name="Haggblom M.M."/>
        </authorList>
    </citation>
    <scope>NUCLEOTIDE SEQUENCE</scope>
    <source>
        <strain evidence="2">M8UP39</strain>
    </source>
</reference>
<feature type="transmembrane region" description="Helical" evidence="1">
    <location>
        <begin position="91"/>
        <end position="108"/>
    </location>
</feature>
<evidence type="ECO:0000313" key="2">
    <source>
        <dbReference type="EMBL" id="XCB23078.1"/>
    </source>
</evidence>
<proteinExistence type="predicted"/>
<dbReference type="EMBL" id="CP132938">
    <property type="protein sequence ID" value="XCB23078.1"/>
    <property type="molecule type" value="Genomic_DNA"/>
</dbReference>
<sequence>MSSNEKTKGSFTQRVKHELIEFWMIALYLMFFFCALVTYTMLLLKKYEVSNDVLNYGFAVMNALVIGKVILVGEMMRVGRGYEKRPLYQSVLLKSIVFAGLVLVFHILEETVKRVIAGKPFGTVWHHLQWEDMVSRALVIFCAFVPLFAFREIRRVLGEEKLYALLRGRGVADMPDSPVGR</sequence>
<dbReference type="RefSeq" id="WP_353072789.1">
    <property type="nucleotide sequence ID" value="NZ_CP132938.1"/>
</dbReference>
<dbReference type="KEGG" id="tgi:RBB81_03910"/>
<accession>A0AAU7Z3J5</accession>
<feature type="transmembrane region" description="Helical" evidence="1">
    <location>
        <begin position="133"/>
        <end position="150"/>
    </location>
</feature>
<reference evidence="2" key="1">
    <citation type="submission" date="2023-08" db="EMBL/GenBank/DDBJ databases">
        <authorList>
            <person name="Messyasz A."/>
            <person name="Mannisto M.K."/>
            <person name="Kerkhof L.J."/>
            <person name="Haggblom M."/>
        </authorList>
    </citation>
    <scope>NUCLEOTIDE SEQUENCE</scope>
    <source>
        <strain evidence="2">M8UP39</strain>
    </source>
</reference>
<keyword evidence="1" id="KW-0472">Membrane</keyword>
<organism evidence="2">
    <name type="scientific">Tunturiibacter gelidiferens</name>
    <dbReference type="NCBI Taxonomy" id="3069689"/>
    <lineage>
        <taxon>Bacteria</taxon>
        <taxon>Pseudomonadati</taxon>
        <taxon>Acidobacteriota</taxon>
        <taxon>Terriglobia</taxon>
        <taxon>Terriglobales</taxon>
        <taxon>Acidobacteriaceae</taxon>
        <taxon>Tunturiibacter</taxon>
    </lineage>
</organism>
<dbReference type="AlphaFoldDB" id="A0AAU7Z3J5"/>
<keyword evidence="1" id="KW-1133">Transmembrane helix</keyword>
<feature type="transmembrane region" description="Helical" evidence="1">
    <location>
        <begin position="20"/>
        <end position="41"/>
    </location>
</feature>